<feature type="domain" description="C2H2-type" evidence="8">
    <location>
        <begin position="316"/>
        <end position="343"/>
    </location>
</feature>
<dbReference type="PROSITE" id="PS50157">
    <property type="entry name" value="ZINC_FINGER_C2H2_2"/>
    <property type="match status" value="11"/>
</dbReference>
<dbReference type="SMART" id="SM00355">
    <property type="entry name" value="ZnF_C2H2"/>
    <property type="match status" value="11"/>
</dbReference>
<feature type="domain" description="C2H2-type" evidence="8">
    <location>
        <begin position="400"/>
        <end position="427"/>
    </location>
</feature>
<proteinExistence type="predicted"/>
<dbReference type="PANTHER" id="PTHR24394">
    <property type="entry name" value="ZINC FINGER PROTEIN"/>
    <property type="match status" value="1"/>
</dbReference>
<sequence length="624" mass="71662">MEVEPHAFHDLGTRMRWCGRHHALTAFYPRERHGTQFYRRLSEPWGRSESLATRKYPVTTWDRTLDLPVRSQLTKAYSGGYFILKAFCDPMKGDTSIWPISTHSRGSAVTAEVIMDVIKMEPEFDPLAVQTNDDAYTGEANHLQDENPKVSTTNLALEYNTSQSSVMKILKSAKQHPYKNQLLQELLEDNPDRRLRFEDTTVKSTVSNCGFKWEIKIEETAVPVTFPVIKCEPEEETFDMVRVKQENQLELKMEESEFLTERKLNTDGKGTPQMNCTVSENYLLSETPEPHIYQHWHGTKNNSELQTLSLAEKSSFKCNICGKLLRTRQNQRKHLRIHTTERRFECDTCGKYFLRLDHLRSHVPIHTGEKPFTCDVCGKCFARCSELKSHARMHSGEKSFKCSVCEKCFVHSSHLRVHERTHSGEKPFKCDICGKCFAVSSYLKVHRRRHTGEKPFVCDVCGMSFVKPSSLTVHARIHSGERSFKCKICGRCYVHSGDLTVHARKHFGQKPFKCDVCGKCFVQAGSLTRHARTHSGERPFICLICGMGFVESGHLKRHGLSHSREKGFKCDVCGKCFAYPENLIRHTRTHSREKTFKCDVCGKSFLRSDHLTVHTRTHSGTMKL</sequence>
<keyword evidence="6" id="KW-0539">Nucleus</keyword>
<feature type="domain" description="C2H2-type" evidence="8">
    <location>
        <begin position="428"/>
        <end position="455"/>
    </location>
</feature>
<feature type="domain" description="C2H2-type" evidence="8">
    <location>
        <begin position="456"/>
        <end position="483"/>
    </location>
</feature>
<evidence type="ECO:0000256" key="6">
    <source>
        <dbReference type="ARBA" id="ARBA00023242"/>
    </source>
</evidence>
<dbReference type="PROSITE" id="PS00028">
    <property type="entry name" value="ZINC_FINGER_C2H2_1"/>
    <property type="match status" value="11"/>
</dbReference>
<feature type="domain" description="C2H2-type" evidence="8">
    <location>
        <begin position="372"/>
        <end position="399"/>
    </location>
</feature>
<evidence type="ECO:0000259" key="8">
    <source>
        <dbReference type="PROSITE" id="PS50157"/>
    </source>
</evidence>
<feature type="domain" description="C2H2-type" evidence="8">
    <location>
        <begin position="596"/>
        <end position="623"/>
    </location>
</feature>
<comment type="caution">
    <text evidence="9">The sequence shown here is derived from an EMBL/GenBank/DDBJ whole genome shotgun (WGS) entry which is preliminary data.</text>
</comment>
<dbReference type="Pfam" id="PF13912">
    <property type="entry name" value="zf-C2H2_6"/>
    <property type="match status" value="1"/>
</dbReference>
<reference evidence="9 10" key="1">
    <citation type="journal article" date="2022" name="Allergy">
        <title>Genome assembly and annotation of Periplaneta americana reveal a comprehensive cockroach allergen profile.</title>
        <authorList>
            <person name="Wang L."/>
            <person name="Xiong Q."/>
            <person name="Saelim N."/>
            <person name="Wang L."/>
            <person name="Nong W."/>
            <person name="Wan A.T."/>
            <person name="Shi M."/>
            <person name="Liu X."/>
            <person name="Cao Q."/>
            <person name="Hui J.H.L."/>
            <person name="Sookrung N."/>
            <person name="Leung T.F."/>
            <person name="Tungtrongchitr A."/>
            <person name="Tsui S.K.W."/>
        </authorList>
    </citation>
    <scope>NUCLEOTIDE SEQUENCE [LARGE SCALE GENOMIC DNA]</scope>
    <source>
        <strain evidence="9">PWHHKU_190912</strain>
    </source>
</reference>
<evidence type="ECO:0000313" key="9">
    <source>
        <dbReference type="EMBL" id="KAJ4425942.1"/>
    </source>
</evidence>
<name>A0ABQ8RWD7_PERAM</name>
<evidence type="ECO:0000256" key="4">
    <source>
        <dbReference type="ARBA" id="ARBA00022771"/>
    </source>
</evidence>
<evidence type="ECO:0000256" key="5">
    <source>
        <dbReference type="ARBA" id="ARBA00022833"/>
    </source>
</evidence>
<dbReference type="Gene3D" id="3.30.160.60">
    <property type="entry name" value="Classic Zinc Finger"/>
    <property type="match status" value="11"/>
</dbReference>
<feature type="domain" description="C2H2-type" evidence="8">
    <location>
        <begin position="344"/>
        <end position="371"/>
    </location>
</feature>
<keyword evidence="4 7" id="KW-0863">Zinc-finger</keyword>
<dbReference type="SUPFAM" id="SSF57667">
    <property type="entry name" value="beta-beta-alpha zinc fingers"/>
    <property type="match status" value="6"/>
</dbReference>
<keyword evidence="5" id="KW-0862">Zinc</keyword>
<organism evidence="9 10">
    <name type="scientific">Periplaneta americana</name>
    <name type="common">American cockroach</name>
    <name type="synonym">Blatta americana</name>
    <dbReference type="NCBI Taxonomy" id="6978"/>
    <lineage>
        <taxon>Eukaryota</taxon>
        <taxon>Metazoa</taxon>
        <taxon>Ecdysozoa</taxon>
        <taxon>Arthropoda</taxon>
        <taxon>Hexapoda</taxon>
        <taxon>Insecta</taxon>
        <taxon>Pterygota</taxon>
        <taxon>Neoptera</taxon>
        <taxon>Polyneoptera</taxon>
        <taxon>Dictyoptera</taxon>
        <taxon>Blattodea</taxon>
        <taxon>Blattoidea</taxon>
        <taxon>Blattidae</taxon>
        <taxon>Blattinae</taxon>
        <taxon>Periplaneta</taxon>
    </lineage>
</organism>
<comment type="subcellular location">
    <subcellularLocation>
        <location evidence="1">Nucleus</location>
    </subcellularLocation>
</comment>
<feature type="domain" description="C2H2-type" evidence="8">
    <location>
        <begin position="540"/>
        <end position="567"/>
    </location>
</feature>
<keyword evidence="3" id="KW-0677">Repeat</keyword>
<gene>
    <name evidence="9" type="ORF">ANN_27568</name>
</gene>
<dbReference type="InterPro" id="IPR013087">
    <property type="entry name" value="Znf_C2H2_type"/>
</dbReference>
<protein>
    <recommendedName>
        <fullName evidence="8">C2H2-type domain-containing protein</fullName>
    </recommendedName>
</protein>
<keyword evidence="10" id="KW-1185">Reference proteome</keyword>
<dbReference type="Proteomes" id="UP001148838">
    <property type="component" value="Unassembled WGS sequence"/>
</dbReference>
<dbReference type="PANTHER" id="PTHR24394:SF29">
    <property type="entry name" value="MYONEURIN"/>
    <property type="match status" value="1"/>
</dbReference>
<evidence type="ECO:0000256" key="3">
    <source>
        <dbReference type="ARBA" id="ARBA00022737"/>
    </source>
</evidence>
<feature type="domain" description="C2H2-type" evidence="8">
    <location>
        <begin position="568"/>
        <end position="595"/>
    </location>
</feature>
<dbReference type="InterPro" id="IPR036236">
    <property type="entry name" value="Znf_C2H2_sf"/>
</dbReference>
<evidence type="ECO:0000256" key="2">
    <source>
        <dbReference type="ARBA" id="ARBA00022723"/>
    </source>
</evidence>
<keyword evidence="2" id="KW-0479">Metal-binding</keyword>
<dbReference type="EMBL" id="JAJSOF020000041">
    <property type="protein sequence ID" value="KAJ4425942.1"/>
    <property type="molecule type" value="Genomic_DNA"/>
</dbReference>
<dbReference type="Pfam" id="PF00096">
    <property type="entry name" value="zf-C2H2"/>
    <property type="match status" value="9"/>
</dbReference>
<feature type="domain" description="C2H2-type" evidence="8">
    <location>
        <begin position="512"/>
        <end position="539"/>
    </location>
</feature>
<evidence type="ECO:0000256" key="7">
    <source>
        <dbReference type="PROSITE-ProRule" id="PRU00042"/>
    </source>
</evidence>
<feature type="domain" description="C2H2-type" evidence="8">
    <location>
        <begin position="484"/>
        <end position="511"/>
    </location>
</feature>
<evidence type="ECO:0000313" key="10">
    <source>
        <dbReference type="Proteomes" id="UP001148838"/>
    </source>
</evidence>
<accession>A0ABQ8RWD7</accession>
<evidence type="ECO:0000256" key="1">
    <source>
        <dbReference type="ARBA" id="ARBA00004123"/>
    </source>
</evidence>